<feature type="region of interest" description="Disordered" evidence="1">
    <location>
        <begin position="48"/>
        <end position="74"/>
    </location>
</feature>
<dbReference type="AlphaFoldDB" id="A0A6J4R3N1"/>
<proteinExistence type="predicted"/>
<organism evidence="2">
    <name type="scientific">uncultured Solirubrobacteraceae bacterium</name>
    <dbReference type="NCBI Taxonomy" id="1162706"/>
    <lineage>
        <taxon>Bacteria</taxon>
        <taxon>Bacillati</taxon>
        <taxon>Actinomycetota</taxon>
        <taxon>Thermoleophilia</taxon>
        <taxon>Solirubrobacterales</taxon>
        <taxon>Solirubrobacteraceae</taxon>
        <taxon>environmental samples</taxon>
    </lineage>
</organism>
<feature type="region of interest" description="Disordered" evidence="1">
    <location>
        <begin position="1"/>
        <end position="30"/>
    </location>
</feature>
<feature type="non-terminal residue" evidence="2">
    <location>
        <position position="74"/>
    </location>
</feature>
<gene>
    <name evidence="2" type="ORF">AVDCRST_MAG38-170</name>
</gene>
<dbReference type="EMBL" id="CADCVJ010000011">
    <property type="protein sequence ID" value="CAA9461883.1"/>
    <property type="molecule type" value="Genomic_DNA"/>
</dbReference>
<feature type="compositionally biased region" description="Basic and acidic residues" evidence="1">
    <location>
        <begin position="57"/>
        <end position="74"/>
    </location>
</feature>
<reference evidence="2" key="1">
    <citation type="submission" date="2020-02" db="EMBL/GenBank/DDBJ databases">
        <authorList>
            <person name="Meier V. D."/>
        </authorList>
    </citation>
    <scope>NUCLEOTIDE SEQUENCE</scope>
    <source>
        <strain evidence="2">AVDCRST_MAG38</strain>
    </source>
</reference>
<feature type="non-terminal residue" evidence="2">
    <location>
        <position position="1"/>
    </location>
</feature>
<protein>
    <submittedName>
        <fullName evidence="2">Preprotein translocase subunit SecG</fullName>
    </submittedName>
</protein>
<feature type="compositionally biased region" description="Basic residues" evidence="1">
    <location>
        <begin position="1"/>
        <end position="12"/>
    </location>
</feature>
<evidence type="ECO:0000256" key="1">
    <source>
        <dbReference type="SAM" id="MobiDB-lite"/>
    </source>
</evidence>
<evidence type="ECO:0000313" key="2">
    <source>
        <dbReference type="EMBL" id="CAA9461883.1"/>
    </source>
</evidence>
<name>A0A6J4R3N1_9ACTN</name>
<sequence>VHRPLRRPGLHRRPPDPLRAAALGQGRGHVRRLRRGSLRWVELRRLDDGAQPGSLDDPLRGAVRAEHHRAPEAL</sequence>
<accession>A0A6J4R3N1</accession>